<dbReference type="InterPro" id="IPR040015">
    <property type="entry name" value="UBL3-like"/>
</dbReference>
<organism evidence="2 3">
    <name type="scientific">Mesorhabditis belari</name>
    <dbReference type="NCBI Taxonomy" id="2138241"/>
    <lineage>
        <taxon>Eukaryota</taxon>
        <taxon>Metazoa</taxon>
        <taxon>Ecdysozoa</taxon>
        <taxon>Nematoda</taxon>
        <taxon>Chromadorea</taxon>
        <taxon>Rhabditida</taxon>
        <taxon>Rhabditina</taxon>
        <taxon>Rhabditomorpha</taxon>
        <taxon>Rhabditoidea</taxon>
        <taxon>Rhabditidae</taxon>
        <taxon>Mesorhabditinae</taxon>
        <taxon>Mesorhabditis</taxon>
    </lineage>
</organism>
<dbReference type="PANTHER" id="PTHR13169">
    <property type="entry name" value="UBIQUITIN-LIKE PROTEIN 3 HCG-1 PROTEIN"/>
    <property type="match status" value="1"/>
</dbReference>
<keyword evidence="2" id="KW-1185">Reference proteome</keyword>
<reference evidence="3" key="1">
    <citation type="submission" date="2024-02" db="UniProtKB">
        <authorList>
            <consortium name="WormBaseParasite"/>
        </authorList>
    </citation>
    <scope>IDENTIFICATION</scope>
</reference>
<evidence type="ECO:0000313" key="3">
    <source>
        <dbReference type="WBParaSite" id="MBELARI_LOCUS11195"/>
    </source>
</evidence>
<dbReference type="InterPro" id="IPR039540">
    <property type="entry name" value="UBL3-like_ubiquitin_dom"/>
</dbReference>
<dbReference type="SUPFAM" id="SSF54236">
    <property type="entry name" value="Ubiquitin-like"/>
    <property type="match status" value="1"/>
</dbReference>
<dbReference type="InterPro" id="IPR029071">
    <property type="entry name" value="Ubiquitin-like_domsf"/>
</dbReference>
<dbReference type="PROSITE" id="PS50053">
    <property type="entry name" value="UBIQUITIN_2"/>
    <property type="match status" value="1"/>
</dbReference>
<dbReference type="PANTHER" id="PTHR13169:SF0">
    <property type="entry name" value="UBIQUITIN-LIKE PROTEIN 3"/>
    <property type="match status" value="1"/>
</dbReference>
<evidence type="ECO:0000259" key="1">
    <source>
        <dbReference type="PROSITE" id="PS50053"/>
    </source>
</evidence>
<name>A0AAF3EB86_9BILA</name>
<dbReference type="Gene3D" id="3.10.20.90">
    <property type="entry name" value="Phosphatidylinositol 3-kinase Catalytic Subunit, Chain A, domain 1"/>
    <property type="match status" value="1"/>
</dbReference>
<dbReference type="Proteomes" id="UP000887575">
    <property type="component" value="Unassembled WGS sequence"/>
</dbReference>
<dbReference type="WBParaSite" id="MBELARI_LOCUS11195">
    <property type="protein sequence ID" value="MBELARI_LOCUS11195"/>
    <property type="gene ID" value="MBELARI_LOCUS11195"/>
</dbReference>
<feature type="domain" description="Ubiquitin-like" evidence="1">
    <location>
        <begin position="10"/>
        <end position="93"/>
    </location>
</feature>
<evidence type="ECO:0000313" key="2">
    <source>
        <dbReference type="Proteomes" id="UP000887575"/>
    </source>
</evidence>
<dbReference type="InterPro" id="IPR000626">
    <property type="entry name" value="Ubiquitin-like_dom"/>
</dbReference>
<dbReference type="Pfam" id="PF13881">
    <property type="entry name" value="Rad60-SLD_2"/>
    <property type="match status" value="1"/>
</dbReference>
<dbReference type="AlphaFoldDB" id="A0AAF3EB86"/>
<proteinExistence type="predicted"/>
<protein>
    <submittedName>
        <fullName evidence="3">Ubiquitin-like domain-containing protein</fullName>
    </submittedName>
</protein>
<sequence>MPSDASGDHVTLKLILVSGRTREFSFSPSISAAEVTQFVFDHWPQEWEEESVDSASLLKLIYHGRFLHGSVTLSALALPPGKTTVMHLVTRENLPEPNSNDSLSKRKRGGCCRCTLS</sequence>
<accession>A0AAF3EB86</accession>